<evidence type="ECO:0008006" key="7">
    <source>
        <dbReference type="Google" id="ProtNLM"/>
    </source>
</evidence>
<evidence type="ECO:0000256" key="2">
    <source>
        <dbReference type="ARBA" id="ARBA00022692"/>
    </source>
</evidence>
<feature type="transmembrane region" description="Helical" evidence="5">
    <location>
        <begin position="218"/>
        <end position="240"/>
    </location>
</feature>
<feature type="transmembrane region" description="Helical" evidence="5">
    <location>
        <begin position="280"/>
        <end position="300"/>
    </location>
</feature>
<dbReference type="Gene3D" id="1.20.1530.20">
    <property type="match status" value="1"/>
</dbReference>
<feature type="transmembrane region" description="Helical" evidence="5">
    <location>
        <begin position="12"/>
        <end position="30"/>
    </location>
</feature>
<keyword evidence="4 5" id="KW-0472">Membrane</keyword>
<evidence type="ECO:0000256" key="4">
    <source>
        <dbReference type="ARBA" id="ARBA00023136"/>
    </source>
</evidence>
<dbReference type="GO" id="GO:0016020">
    <property type="term" value="C:membrane"/>
    <property type="evidence" value="ECO:0007669"/>
    <property type="project" value="UniProtKB-SubCell"/>
</dbReference>
<comment type="subcellular location">
    <subcellularLocation>
        <location evidence="1">Membrane</location>
        <topology evidence="1">Multi-pass membrane protein</topology>
    </subcellularLocation>
</comment>
<dbReference type="InterPro" id="IPR038770">
    <property type="entry name" value="Na+/solute_symporter_sf"/>
</dbReference>
<dbReference type="Pfam" id="PF01758">
    <property type="entry name" value="SBF"/>
    <property type="match status" value="1"/>
</dbReference>
<name>A0A644WFA2_9ZZZZ</name>
<protein>
    <recommendedName>
        <fullName evidence="7">Pantothenates transporter PanS</fullName>
    </recommendedName>
</protein>
<feature type="transmembrane region" description="Helical" evidence="5">
    <location>
        <begin position="124"/>
        <end position="146"/>
    </location>
</feature>
<feature type="transmembrane region" description="Helical" evidence="5">
    <location>
        <begin position="36"/>
        <end position="54"/>
    </location>
</feature>
<gene>
    <name evidence="6" type="ORF">SDC9_48749</name>
</gene>
<accession>A0A644WFA2</accession>
<dbReference type="EMBL" id="VSSQ01000873">
    <property type="protein sequence ID" value="MPM02500.1"/>
    <property type="molecule type" value="Genomic_DNA"/>
</dbReference>
<feature type="transmembrane region" description="Helical" evidence="5">
    <location>
        <begin position="66"/>
        <end position="88"/>
    </location>
</feature>
<dbReference type="AlphaFoldDB" id="A0A644WFA2"/>
<feature type="transmembrane region" description="Helical" evidence="5">
    <location>
        <begin position="252"/>
        <end position="274"/>
    </location>
</feature>
<keyword evidence="2 5" id="KW-0812">Transmembrane</keyword>
<evidence type="ECO:0000313" key="6">
    <source>
        <dbReference type="EMBL" id="MPM02500.1"/>
    </source>
</evidence>
<evidence type="ECO:0000256" key="5">
    <source>
        <dbReference type="SAM" id="Phobius"/>
    </source>
</evidence>
<dbReference type="PANTHER" id="PTHR18640">
    <property type="entry name" value="SOLUTE CARRIER FAMILY 10 MEMBER 7"/>
    <property type="match status" value="1"/>
</dbReference>
<dbReference type="InterPro" id="IPR002657">
    <property type="entry name" value="BilAc:Na_symport/Acr3"/>
</dbReference>
<reference evidence="6" key="1">
    <citation type="submission" date="2019-08" db="EMBL/GenBank/DDBJ databases">
        <authorList>
            <person name="Kucharzyk K."/>
            <person name="Murdoch R.W."/>
            <person name="Higgins S."/>
            <person name="Loffler F."/>
        </authorList>
    </citation>
    <scope>NUCLEOTIDE SEQUENCE</scope>
</reference>
<feature type="transmembrane region" description="Helical" evidence="5">
    <location>
        <begin position="158"/>
        <end position="176"/>
    </location>
</feature>
<feature type="transmembrane region" description="Helical" evidence="5">
    <location>
        <begin position="94"/>
        <end position="112"/>
    </location>
</feature>
<evidence type="ECO:0000256" key="3">
    <source>
        <dbReference type="ARBA" id="ARBA00022989"/>
    </source>
</evidence>
<keyword evidence="3 5" id="KW-1133">Transmembrane helix</keyword>
<comment type="caution">
    <text evidence="6">The sequence shown here is derived from an EMBL/GenBank/DDBJ whole genome shotgun (WGS) entry which is preliminary data.</text>
</comment>
<proteinExistence type="predicted"/>
<dbReference type="InterPro" id="IPR016833">
    <property type="entry name" value="Put_Na-Bile_cotransptr"/>
</dbReference>
<sequence length="313" mass="34347">MINKAFKILNDRNFILISAILLGFILGTRTTFLSKYSVWILAMVMIFATSGFSFMEWRHVGKTFRIIGLSFLLNYVILGILLIASGFLLFENKIIITGIILLAISPPGPSVIPFTSALKGNISFAVTGVFGLNLIAIIVTPLSLLLFAGESDINPQKVISIILMVIVAPLIISRVLRRTPIMPAVEKVRGKVINWGFFFIILPIVGMSKALITNNPEIVLLSSLLFAVVMFGGGFLFNRISEKSGMDKQTSIAASFMFTSKSSAFAAVISFSLLPPESGLPLAINSVFLALYFIIFNFLVNKKSKKELLKQII</sequence>
<organism evidence="6">
    <name type="scientific">bioreactor metagenome</name>
    <dbReference type="NCBI Taxonomy" id="1076179"/>
    <lineage>
        <taxon>unclassified sequences</taxon>
        <taxon>metagenomes</taxon>
        <taxon>ecological metagenomes</taxon>
    </lineage>
</organism>
<evidence type="ECO:0000256" key="1">
    <source>
        <dbReference type="ARBA" id="ARBA00004141"/>
    </source>
</evidence>
<feature type="transmembrane region" description="Helical" evidence="5">
    <location>
        <begin position="192"/>
        <end position="212"/>
    </location>
</feature>
<dbReference type="PANTHER" id="PTHR18640:SF10">
    <property type="entry name" value="SODIUM_METABOLITE COTRANSPORTER BASS4, CHLOROPLASTIC-RELATED"/>
    <property type="match status" value="1"/>
</dbReference>